<dbReference type="InterPro" id="IPR017871">
    <property type="entry name" value="ABC_transporter-like_CS"/>
</dbReference>
<dbReference type="RefSeq" id="WP_128745109.1">
    <property type="nucleotide sequence ID" value="NZ_CP035281.1"/>
</dbReference>
<dbReference type="InterPro" id="IPR003593">
    <property type="entry name" value="AAA+_ATPase"/>
</dbReference>
<dbReference type="CDD" id="cd03235">
    <property type="entry name" value="ABC_Metallic_Cations"/>
    <property type="match status" value="1"/>
</dbReference>
<keyword evidence="2" id="KW-0813">Transport</keyword>
<dbReference type="GO" id="GO:0016887">
    <property type="term" value="F:ATP hydrolysis activity"/>
    <property type="evidence" value="ECO:0007669"/>
    <property type="project" value="InterPro"/>
</dbReference>
<evidence type="ECO:0000256" key="2">
    <source>
        <dbReference type="ARBA" id="ARBA00022448"/>
    </source>
</evidence>
<reference evidence="6 7" key="1">
    <citation type="submission" date="2019-01" db="EMBL/GenBank/DDBJ databases">
        <title>Draft genomes of a novel of Aminipila strains.</title>
        <authorList>
            <person name="Ma S."/>
        </authorList>
    </citation>
    <scope>NUCLEOTIDE SEQUENCE [LARGE SCALE GENOMIC DNA]</scope>
    <source>
        <strain evidence="7">JN-39</strain>
    </source>
</reference>
<evidence type="ECO:0000256" key="4">
    <source>
        <dbReference type="ARBA" id="ARBA00022840"/>
    </source>
</evidence>
<protein>
    <submittedName>
        <fullName evidence="6">ABC transporter ATP-binding protein</fullName>
    </submittedName>
</protein>
<keyword evidence="4 6" id="KW-0067">ATP-binding</keyword>
<dbReference type="PROSITE" id="PS00211">
    <property type="entry name" value="ABC_TRANSPORTER_1"/>
    <property type="match status" value="1"/>
</dbReference>
<dbReference type="Proteomes" id="UP000287601">
    <property type="component" value="Chromosome"/>
</dbReference>
<evidence type="ECO:0000313" key="6">
    <source>
        <dbReference type="EMBL" id="QAT42459.1"/>
    </source>
</evidence>
<evidence type="ECO:0000256" key="3">
    <source>
        <dbReference type="ARBA" id="ARBA00022741"/>
    </source>
</evidence>
<dbReference type="InterPro" id="IPR050153">
    <property type="entry name" value="Metal_Ion_Import_ABC"/>
</dbReference>
<keyword evidence="7" id="KW-1185">Reference proteome</keyword>
<dbReference type="Pfam" id="PF00005">
    <property type="entry name" value="ABC_tran"/>
    <property type="match status" value="1"/>
</dbReference>
<evidence type="ECO:0000313" key="7">
    <source>
        <dbReference type="Proteomes" id="UP000287601"/>
    </source>
</evidence>
<dbReference type="PROSITE" id="PS50893">
    <property type="entry name" value="ABC_TRANSPORTER_2"/>
    <property type="match status" value="1"/>
</dbReference>
<dbReference type="FunFam" id="3.40.50.300:FF:000134">
    <property type="entry name" value="Iron-enterobactin ABC transporter ATP-binding protein"/>
    <property type="match status" value="1"/>
</dbReference>
<dbReference type="InterPro" id="IPR003439">
    <property type="entry name" value="ABC_transporter-like_ATP-bd"/>
</dbReference>
<gene>
    <name evidence="6" type="ORF">EQM06_04005</name>
</gene>
<evidence type="ECO:0000256" key="1">
    <source>
        <dbReference type="ARBA" id="ARBA00005417"/>
    </source>
</evidence>
<dbReference type="GO" id="GO:0005524">
    <property type="term" value="F:ATP binding"/>
    <property type="evidence" value="ECO:0007669"/>
    <property type="project" value="UniProtKB-KW"/>
</dbReference>
<dbReference type="PANTHER" id="PTHR42734:SF17">
    <property type="entry name" value="METAL TRANSPORT SYSTEM ATP-BINDING PROTEIN TM_0124-RELATED"/>
    <property type="match status" value="1"/>
</dbReference>
<name>A0A410PU59_9FIRM</name>
<sequence>MKQTAVHIEDVSVYYDQNLAVSRVSLDIEEGDYLGIIGPNGGGKTTLLKAILGLIPVNSGKIEIYGKRINKGRKIMGYVPQMSAVDKRFPISVMEVVLTGRLKQGISPFFSFRAEDRKKAYEALEKVGIQHLADRQISALSGGEFQRMLIARALAVEPRLLILDEPTASVDVSSRAQIYNLLDELNKDMTIILVSHDLLAVSSRVSKLACLNEGLIYWGNPELSEEILTRLYGCPVEMGGAIH</sequence>
<keyword evidence="3" id="KW-0547">Nucleotide-binding</keyword>
<dbReference type="SMART" id="SM00382">
    <property type="entry name" value="AAA"/>
    <property type="match status" value="1"/>
</dbReference>
<dbReference type="OrthoDB" id="9806726at2"/>
<dbReference type="KEGG" id="amij:EQM06_04005"/>
<dbReference type="PANTHER" id="PTHR42734">
    <property type="entry name" value="METAL TRANSPORT SYSTEM ATP-BINDING PROTEIN TM_0124-RELATED"/>
    <property type="match status" value="1"/>
</dbReference>
<dbReference type="Gene3D" id="3.40.50.300">
    <property type="entry name" value="P-loop containing nucleotide triphosphate hydrolases"/>
    <property type="match status" value="1"/>
</dbReference>
<proteinExistence type="inferred from homology"/>
<feature type="domain" description="ABC transporter" evidence="5">
    <location>
        <begin position="6"/>
        <end position="238"/>
    </location>
</feature>
<dbReference type="AlphaFoldDB" id="A0A410PU59"/>
<dbReference type="EMBL" id="CP035281">
    <property type="protein sequence ID" value="QAT42459.1"/>
    <property type="molecule type" value="Genomic_DNA"/>
</dbReference>
<evidence type="ECO:0000259" key="5">
    <source>
        <dbReference type="PROSITE" id="PS50893"/>
    </source>
</evidence>
<comment type="similarity">
    <text evidence="1">Belongs to the ABC transporter superfamily.</text>
</comment>
<accession>A0A410PU59</accession>
<organism evidence="6 7">
    <name type="scientific">Aminipila luticellarii</name>
    <dbReference type="NCBI Taxonomy" id="2507160"/>
    <lineage>
        <taxon>Bacteria</taxon>
        <taxon>Bacillati</taxon>
        <taxon>Bacillota</taxon>
        <taxon>Clostridia</taxon>
        <taxon>Peptostreptococcales</taxon>
        <taxon>Anaerovoracaceae</taxon>
        <taxon>Aminipila</taxon>
    </lineage>
</organism>
<dbReference type="SUPFAM" id="SSF52540">
    <property type="entry name" value="P-loop containing nucleoside triphosphate hydrolases"/>
    <property type="match status" value="1"/>
</dbReference>
<dbReference type="InterPro" id="IPR027417">
    <property type="entry name" value="P-loop_NTPase"/>
</dbReference>